<evidence type="ECO:0000313" key="4">
    <source>
        <dbReference type="Proteomes" id="UP000195975"/>
    </source>
</evidence>
<dbReference type="EMBL" id="NFIJ01000004">
    <property type="protein sequence ID" value="OUO06072.1"/>
    <property type="molecule type" value="Genomic_DNA"/>
</dbReference>
<protein>
    <submittedName>
        <fullName evidence="3">Flavodoxin</fullName>
    </submittedName>
</protein>
<feature type="chain" id="PRO_5040451341" evidence="1">
    <location>
        <begin position="20"/>
        <end position="223"/>
    </location>
</feature>
<dbReference type="RefSeq" id="WP_087375311.1">
    <property type="nucleotide sequence ID" value="NZ_NFIJ01000004.1"/>
</dbReference>
<dbReference type="InterPro" id="IPR008254">
    <property type="entry name" value="Flavodoxin/NO_synth"/>
</dbReference>
<name>A0A9Q5X8K2_9BACT</name>
<sequence>MKKWFYVIASLLLISGLTAACSDDEPDNNGGNTDIEEVVPGTNHRILVAYFSEPLPDGVDAVTSASRVIVNGDLYGSVQYVASVIGEATGGDMVRIQTVQPYPGNFDDLADRADQERQNDVHPEITTNIENFNNYDVIFVGYPIWWYQMPMAMYSFFDKYDFGGKTIIPFSTHGGSGWSGTLGDIADLEPEATIVTGYSISRNNTATSRNGILNWLGEIGMME</sequence>
<accession>A0A9Q5X8K2</accession>
<comment type="caution">
    <text evidence="3">The sequence shown here is derived from an EMBL/GenBank/DDBJ whole genome shotgun (WGS) entry which is preliminary data.</text>
</comment>
<keyword evidence="1" id="KW-0732">Signal</keyword>
<dbReference type="NCBIfam" id="NF005389">
    <property type="entry name" value="PRK06934.1"/>
    <property type="match status" value="1"/>
</dbReference>
<organism evidence="3 4">
    <name type="scientific">Parabacteroides johnsonii</name>
    <dbReference type="NCBI Taxonomy" id="387661"/>
    <lineage>
        <taxon>Bacteria</taxon>
        <taxon>Pseudomonadati</taxon>
        <taxon>Bacteroidota</taxon>
        <taxon>Bacteroidia</taxon>
        <taxon>Bacteroidales</taxon>
        <taxon>Tannerellaceae</taxon>
        <taxon>Parabacteroides</taxon>
    </lineage>
</organism>
<evidence type="ECO:0000313" key="3">
    <source>
        <dbReference type="EMBL" id="OUO06072.1"/>
    </source>
</evidence>
<proteinExistence type="predicted"/>
<dbReference type="Proteomes" id="UP000195975">
    <property type="component" value="Unassembled WGS sequence"/>
</dbReference>
<dbReference type="SUPFAM" id="SSF52218">
    <property type="entry name" value="Flavoproteins"/>
    <property type="match status" value="1"/>
</dbReference>
<evidence type="ECO:0000256" key="1">
    <source>
        <dbReference type="SAM" id="SignalP"/>
    </source>
</evidence>
<dbReference type="GO" id="GO:0010181">
    <property type="term" value="F:FMN binding"/>
    <property type="evidence" value="ECO:0007669"/>
    <property type="project" value="InterPro"/>
</dbReference>
<dbReference type="InterPro" id="IPR029039">
    <property type="entry name" value="Flavoprotein-like_sf"/>
</dbReference>
<dbReference type="AlphaFoldDB" id="A0A9Q5X8K2"/>
<gene>
    <name evidence="3" type="ORF">B5F96_06135</name>
</gene>
<dbReference type="Pfam" id="PF12682">
    <property type="entry name" value="Flavodoxin_4"/>
    <property type="match status" value="1"/>
</dbReference>
<reference evidence="4" key="1">
    <citation type="submission" date="2017-04" db="EMBL/GenBank/DDBJ databases">
        <title>Function of individual gut microbiota members based on whole genome sequencing of pure cultures obtained from chicken caecum.</title>
        <authorList>
            <person name="Medvecky M."/>
            <person name="Cejkova D."/>
            <person name="Polansky O."/>
            <person name="Karasova D."/>
            <person name="Kubasova T."/>
            <person name="Cizek A."/>
            <person name="Rychlik I."/>
        </authorList>
    </citation>
    <scope>NUCLEOTIDE SEQUENCE [LARGE SCALE GENOMIC DNA]</scope>
    <source>
        <strain evidence="4">An42</strain>
    </source>
</reference>
<dbReference type="PROSITE" id="PS51257">
    <property type="entry name" value="PROKAR_LIPOPROTEIN"/>
    <property type="match status" value="1"/>
</dbReference>
<feature type="domain" description="Flavodoxin-like" evidence="2">
    <location>
        <begin position="76"/>
        <end position="217"/>
    </location>
</feature>
<dbReference type="PANTHER" id="PTHR39201">
    <property type="entry name" value="EXPORTED PROTEIN-RELATED"/>
    <property type="match status" value="1"/>
</dbReference>
<feature type="signal peptide" evidence="1">
    <location>
        <begin position="1"/>
        <end position="19"/>
    </location>
</feature>
<dbReference type="Gene3D" id="3.40.50.360">
    <property type="match status" value="1"/>
</dbReference>
<evidence type="ECO:0000259" key="2">
    <source>
        <dbReference type="Pfam" id="PF12682"/>
    </source>
</evidence>
<dbReference type="PANTHER" id="PTHR39201:SF1">
    <property type="entry name" value="FLAVODOXIN-LIKE DOMAIN-CONTAINING PROTEIN"/>
    <property type="match status" value="1"/>
</dbReference>